<feature type="short sequence motif" description="HXTX 1" evidence="2">
    <location>
        <begin position="39"/>
        <end position="42"/>
    </location>
</feature>
<feature type="active site" description="Proton acceptor" evidence="2">
    <location>
        <position position="123"/>
    </location>
</feature>
<dbReference type="GO" id="GO:0004113">
    <property type="term" value="F:2',3'-cyclic-nucleotide 3'-phosphodiesterase activity"/>
    <property type="evidence" value="ECO:0007669"/>
    <property type="project" value="InterPro"/>
</dbReference>
<dbReference type="NCBIfam" id="TIGR02258">
    <property type="entry name" value="2_5_ligase"/>
    <property type="match status" value="1"/>
</dbReference>
<sequence>MSTHRLFVALRPPRAIREQLVAAMHGISAARWQSDDQLHLTLRFIGEVDRHRAEDIAAALGSLHAPAVAARLAGVGMFERRGRPHTVWAGVEPQEPVAALHRKVDQLLARVGVDPETRAFQPHITLARLSHAAGLVAPFLALHSDLASAPFVFDHALLYESEMGHGGSRYHPVARYTLFADAATSAAATAPTSSHVAAKPPSSP</sequence>
<keyword evidence="1 2" id="KW-0378">Hydrolase</keyword>
<comment type="function">
    <text evidence="2">Hydrolyzes RNA 2',3'-cyclic phosphodiester to an RNA 2'-phosphomonoester.</text>
</comment>
<dbReference type="PANTHER" id="PTHR35561">
    <property type="entry name" value="RNA 2',3'-CYCLIC PHOSPHODIESTERASE"/>
    <property type="match status" value="1"/>
</dbReference>
<dbReference type="InterPro" id="IPR009097">
    <property type="entry name" value="Cyclic_Pdiesterase"/>
</dbReference>
<dbReference type="EMBL" id="CP012700">
    <property type="protein sequence ID" value="ALH82370.1"/>
    <property type="molecule type" value="Genomic_DNA"/>
</dbReference>
<keyword evidence="3" id="KW-0436">Ligase</keyword>
<evidence type="ECO:0000313" key="4">
    <source>
        <dbReference type="Proteomes" id="UP000058074"/>
    </source>
</evidence>
<dbReference type="EC" id="3.1.4.58" evidence="2"/>
<dbReference type="AlphaFoldDB" id="A0A0N9UAG0"/>
<dbReference type="RefSeq" id="WP_054589423.1">
    <property type="nucleotide sequence ID" value="NZ_CP012700.1"/>
</dbReference>
<dbReference type="Proteomes" id="UP000058074">
    <property type="component" value="Chromosome"/>
</dbReference>
<evidence type="ECO:0000256" key="1">
    <source>
        <dbReference type="ARBA" id="ARBA00022801"/>
    </source>
</evidence>
<gene>
    <name evidence="3" type="ORF">AN936_19035</name>
</gene>
<dbReference type="Gene3D" id="3.90.1140.10">
    <property type="entry name" value="Cyclic phosphodiesterase"/>
    <property type="match status" value="1"/>
</dbReference>
<feature type="short sequence motif" description="HXTX 2" evidence="2">
    <location>
        <begin position="123"/>
        <end position="126"/>
    </location>
</feature>
<dbReference type="Pfam" id="PF13563">
    <property type="entry name" value="2_5_RNA_ligase2"/>
    <property type="match status" value="1"/>
</dbReference>
<evidence type="ECO:0000256" key="2">
    <source>
        <dbReference type="HAMAP-Rule" id="MF_01940"/>
    </source>
</evidence>
<name>A0A0N9UAG0_SPHMC</name>
<dbReference type="OrthoDB" id="9793819at2"/>
<dbReference type="PATRIC" id="fig|33050.5.peg.3950"/>
<comment type="similarity">
    <text evidence="2">Belongs to the 2H phosphoesterase superfamily. ThpR family.</text>
</comment>
<dbReference type="HAMAP" id="MF_01940">
    <property type="entry name" value="RNA_CPDase"/>
    <property type="match status" value="1"/>
</dbReference>
<dbReference type="KEGG" id="smag:AN936_19035"/>
<dbReference type="SUPFAM" id="SSF55144">
    <property type="entry name" value="LigT-like"/>
    <property type="match status" value="1"/>
</dbReference>
<comment type="catalytic activity">
    <reaction evidence="2">
        <text>a 3'-end 2',3'-cyclophospho-ribonucleotide-RNA + H2O = a 3'-end 2'-phospho-ribonucleotide-RNA + H(+)</text>
        <dbReference type="Rhea" id="RHEA:11828"/>
        <dbReference type="Rhea" id="RHEA-COMP:10464"/>
        <dbReference type="Rhea" id="RHEA-COMP:17353"/>
        <dbReference type="ChEBI" id="CHEBI:15377"/>
        <dbReference type="ChEBI" id="CHEBI:15378"/>
        <dbReference type="ChEBI" id="CHEBI:83064"/>
        <dbReference type="ChEBI" id="CHEBI:173113"/>
        <dbReference type="EC" id="3.1.4.58"/>
    </reaction>
</comment>
<dbReference type="GO" id="GO:0008664">
    <property type="term" value="F:RNA 2',3'-cyclic 3'-phosphodiesterase activity"/>
    <property type="evidence" value="ECO:0007669"/>
    <property type="project" value="UniProtKB-EC"/>
</dbReference>
<organism evidence="3 4">
    <name type="scientific">Sphingopyxis macrogoltabida</name>
    <name type="common">Sphingomonas macrogoltabidus</name>
    <dbReference type="NCBI Taxonomy" id="33050"/>
    <lineage>
        <taxon>Bacteria</taxon>
        <taxon>Pseudomonadati</taxon>
        <taxon>Pseudomonadota</taxon>
        <taxon>Alphaproteobacteria</taxon>
        <taxon>Sphingomonadales</taxon>
        <taxon>Sphingomonadaceae</taxon>
        <taxon>Sphingopyxis</taxon>
    </lineage>
</organism>
<feature type="active site" description="Proton donor" evidence="2">
    <location>
        <position position="39"/>
    </location>
</feature>
<dbReference type="InterPro" id="IPR004175">
    <property type="entry name" value="RNA_CPDase"/>
</dbReference>
<evidence type="ECO:0000313" key="3">
    <source>
        <dbReference type="EMBL" id="ALH82370.1"/>
    </source>
</evidence>
<protein>
    <recommendedName>
        <fullName evidence="2">RNA 2',3'-cyclic phosphodiesterase</fullName>
        <shortName evidence="2">RNA 2',3'-CPDase</shortName>
        <ecNumber evidence="2">3.1.4.58</ecNumber>
    </recommendedName>
</protein>
<dbReference type="PANTHER" id="PTHR35561:SF1">
    <property type="entry name" value="RNA 2',3'-CYCLIC PHOSPHODIESTERASE"/>
    <property type="match status" value="1"/>
</dbReference>
<proteinExistence type="inferred from homology"/>
<accession>A0A0N9UAG0</accession>
<dbReference type="GO" id="GO:0016874">
    <property type="term" value="F:ligase activity"/>
    <property type="evidence" value="ECO:0007669"/>
    <property type="project" value="UniProtKB-KW"/>
</dbReference>
<reference evidence="3 4" key="1">
    <citation type="journal article" date="2015" name="Genome Announc.">
        <title>Complete Genome Sequence of Polypropylene Glycol- and Polyethylene Glycol-Degrading Sphingopyxis macrogoltabida Strain EY-1.</title>
        <authorList>
            <person name="Ohtsubo Y."/>
            <person name="Nagata Y."/>
            <person name="Numata M."/>
            <person name="Tsuchikane K."/>
            <person name="Hosoyama A."/>
            <person name="Yamazoe A."/>
            <person name="Tsuda M."/>
            <person name="Fujita N."/>
            <person name="Kawai F."/>
        </authorList>
    </citation>
    <scope>NUCLEOTIDE SEQUENCE [LARGE SCALE GENOMIC DNA]</scope>
    <source>
        <strain evidence="3 4">EY-1</strain>
    </source>
</reference>